<accession>A0A1G8RRR3</accession>
<organism evidence="1 2">
    <name type="scientific">Proteiniclasticum ruminis</name>
    <dbReference type="NCBI Taxonomy" id="398199"/>
    <lineage>
        <taxon>Bacteria</taxon>
        <taxon>Bacillati</taxon>
        <taxon>Bacillota</taxon>
        <taxon>Clostridia</taxon>
        <taxon>Eubacteriales</taxon>
        <taxon>Clostridiaceae</taxon>
        <taxon>Proteiniclasticum</taxon>
    </lineage>
</organism>
<dbReference type="EMBL" id="FNDZ01000009">
    <property type="protein sequence ID" value="SDJ19658.1"/>
    <property type="molecule type" value="Genomic_DNA"/>
</dbReference>
<dbReference type="RefSeq" id="WP_031577369.1">
    <property type="nucleotide sequence ID" value="NZ_FNDZ01000009.1"/>
</dbReference>
<evidence type="ECO:0000313" key="2">
    <source>
        <dbReference type="Proteomes" id="UP000183255"/>
    </source>
</evidence>
<dbReference type="AlphaFoldDB" id="A0A1G8RRR3"/>
<evidence type="ECO:0000313" key="1">
    <source>
        <dbReference type="EMBL" id="SDJ19658.1"/>
    </source>
</evidence>
<protein>
    <submittedName>
        <fullName evidence="1">Uncharacterized protein</fullName>
    </submittedName>
</protein>
<dbReference type="Proteomes" id="UP000183255">
    <property type="component" value="Unassembled WGS sequence"/>
</dbReference>
<gene>
    <name evidence="1" type="ORF">SAMN05421804_10962</name>
</gene>
<name>A0A1G8RRR3_9CLOT</name>
<proteinExistence type="predicted"/>
<sequence>MDILLNPSICAKFRDTINQSPLFISDETYKVHYNLFCAVMDRLDTSIEYINNHLEPPKTEENLLSFLVYANMVSNGIRLILEDMKITSDFDDAKKEGSYFYFRDICMGFPLSIPKENCPTDDKFFEFIRSVSFAHPFNTDRAIKFPEKEMHYSPFLIPNTNFMKSYGITDGIGIRLYSNRTDSVKDLIFSFDILKSYLRSRYEQLEKVTNRLNEILFEKEQEWRNQKVDRNLSPVDTLKEIAKALQSRYESTSSLDKAILYLEYKHTKPENSTSVSSYREVIVNSIPSLCDATDNLDYEKLEDILSGILRANPKKTYSFANYHLEKIYTYLHEENSPINIAYGLHMAELFANEFARQWVRIIPDEMSYKEIQLLVSAACYLEKENQEKELSL</sequence>
<reference evidence="1 2" key="1">
    <citation type="submission" date="2016-10" db="EMBL/GenBank/DDBJ databases">
        <authorList>
            <person name="de Groot N.N."/>
        </authorList>
    </citation>
    <scope>NUCLEOTIDE SEQUENCE [LARGE SCALE GENOMIC DNA]</scope>
    <source>
        <strain evidence="1 2">CGMCC 1.5058</strain>
    </source>
</reference>